<dbReference type="GO" id="GO:0160148">
    <property type="term" value="F:tRNA pseudouridine(55) synthase activity"/>
    <property type="evidence" value="ECO:0007669"/>
    <property type="project" value="UniProtKB-EC"/>
</dbReference>
<evidence type="ECO:0000256" key="2">
    <source>
        <dbReference type="ARBA" id="ARBA00005642"/>
    </source>
</evidence>
<accession>A0ABS6V7P8</accession>
<dbReference type="PANTHER" id="PTHR13767">
    <property type="entry name" value="TRNA-PSEUDOURIDINE SYNTHASE"/>
    <property type="match status" value="1"/>
</dbReference>
<feature type="active site" description="Nucleophile" evidence="5">
    <location>
        <position position="43"/>
    </location>
</feature>
<comment type="catalytic activity">
    <reaction evidence="1 5">
        <text>uridine(55) in tRNA = pseudouridine(55) in tRNA</text>
        <dbReference type="Rhea" id="RHEA:42532"/>
        <dbReference type="Rhea" id="RHEA-COMP:10101"/>
        <dbReference type="Rhea" id="RHEA-COMP:10102"/>
        <dbReference type="ChEBI" id="CHEBI:65314"/>
        <dbReference type="ChEBI" id="CHEBI:65315"/>
        <dbReference type="EC" id="5.4.99.25"/>
    </reaction>
</comment>
<keyword evidence="3 5" id="KW-0819">tRNA processing</keyword>
<evidence type="ECO:0000259" key="6">
    <source>
        <dbReference type="Pfam" id="PF01509"/>
    </source>
</evidence>
<name>A0ABS6V7P8_9SPHN</name>
<feature type="domain" description="Pseudouridine synthase II N-terminal" evidence="6">
    <location>
        <begin position="32"/>
        <end position="175"/>
    </location>
</feature>
<sequence>MHGWLIIDKPLEIGSTKVVGRVKGVMRRLGIKKPKVGHGGTLDPLASGVLPIAIGEATKLAGRMLDATKAYDFTVKFGEETDTLDTEGAVITESDVRPTRQEVEDVMPGFTSTIEQLPPAYSALKVDGKRAYDLARKGEAVDLKSRTVVIHELLLTQTTDDSATFSATVSKGTYIRSLARDIARALGSVGHVTMLRRTRASPFSLEQAIPLDFLDKIASARDLTDLLLPLQAALDDIPALSVTPEEARLLRHGQRLQGHPASPGQYFATQGQAPVALVSVEENGEVAVIRGFNVSE</sequence>
<dbReference type="Pfam" id="PF16198">
    <property type="entry name" value="TruB_C_2"/>
    <property type="match status" value="1"/>
</dbReference>
<proteinExistence type="inferred from homology"/>
<dbReference type="EMBL" id="JAHVAH010000001">
    <property type="protein sequence ID" value="MBW0145605.1"/>
    <property type="molecule type" value="Genomic_DNA"/>
</dbReference>
<organism evidence="8 9">
    <name type="scientific">Sphingomicrobium clamense</name>
    <dbReference type="NCBI Taxonomy" id="2851013"/>
    <lineage>
        <taxon>Bacteria</taxon>
        <taxon>Pseudomonadati</taxon>
        <taxon>Pseudomonadota</taxon>
        <taxon>Alphaproteobacteria</taxon>
        <taxon>Sphingomonadales</taxon>
        <taxon>Sphingomonadaceae</taxon>
        <taxon>Sphingomicrobium</taxon>
    </lineage>
</organism>
<dbReference type="RefSeq" id="WP_218633500.1">
    <property type="nucleotide sequence ID" value="NZ_JAHVAH010000001.1"/>
</dbReference>
<evidence type="ECO:0000256" key="4">
    <source>
        <dbReference type="ARBA" id="ARBA00023235"/>
    </source>
</evidence>
<dbReference type="InterPro" id="IPR014780">
    <property type="entry name" value="tRNA_psdUridine_synth_TruB"/>
</dbReference>
<evidence type="ECO:0000256" key="3">
    <source>
        <dbReference type="ARBA" id="ARBA00022694"/>
    </source>
</evidence>
<dbReference type="NCBIfam" id="TIGR00431">
    <property type="entry name" value="TruB"/>
    <property type="match status" value="1"/>
</dbReference>
<reference evidence="8 9" key="1">
    <citation type="submission" date="2021-07" db="EMBL/GenBank/DDBJ databases">
        <title>The draft genome sequence of Sphingomicrobium sp. B8.</title>
        <authorList>
            <person name="Mu L."/>
        </authorList>
    </citation>
    <scope>NUCLEOTIDE SEQUENCE [LARGE SCALE GENOMIC DNA]</scope>
    <source>
        <strain evidence="8 9">B8</strain>
    </source>
</reference>
<protein>
    <recommendedName>
        <fullName evidence="5">tRNA pseudouridine synthase B</fullName>
        <ecNumber evidence="5">5.4.99.25</ecNumber>
    </recommendedName>
    <alternativeName>
        <fullName evidence="5">tRNA pseudouridine(55) synthase</fullName>
        <shortName evidence="5">Psi55 synthase</shortName>
    </alternativeName>
    <alternativeName>
        <fullName evidence="5">tRNA pseudouridylate synthase</fullName>
    </alternativeName>
    <alternativeName>
        <fullName evidence="5">tRNA-uridine isomerase</fullName>
    </alternativeName>
</protein>
<dbReference type="InterPro" id="IPR032819">
    <property type="entry name" value="TruB_C"/>
</dbReference>
<evidence type="ECO:0000313" key="8">
    <source>
        <dbReference type="EMBL" id="MBW0145605.1"/>
    </source>
</evidence>
<dbReference type="HAMAP" id="MF_01080">
    <property type="entry name" value="TruB_bact"/>
    <property type="match status" value="1"/>
</dbReference>
<evidence type="ECO:0000256" key="1">
    <source>
        <dbReference type="ARBA" id="ARBA00000385"/>
    </source>
</evidence>
<keyword evidence="4 5" id="KW-0413">Isomerase</keyword>
<dbReference type="PANTHER" id="PTHR13767:SF2">
    <property type="entry name" value="PSEUDOURIDYLATE SYNTHASE TRUB1"/>
    <property type="match status" value="1"/>
</dbReference>
<evidence type="ECO:0000313" key="9">
    <source>
        <dbReference type="Proteomes" id="UP000698028"/>
    </source>
</evidence>
<feature type="domain" description="tRNA pseudouridylate synthase B C-terminal" evidence="7">
    <location>
        <begin position="176"/>
        <end position="234"/>
    </location>
</feature>
<evidence type="ECO:0000259" key="7">
    <source>
        <dbReference type="Pfam" id="PF16198"/>
    </source>
</evidence>
<dbReference type="EC" id="5.4.99.25" evidence="5"/>
<evidence type="ECO:0000256" key="5">
    <source>
        <dbReference type="HAMAP-Rule" id="MF_01080"/>
    </source>
</evidence>
<gene>
    <name evidence="5 8" type="primary">truB</name>
    <name evidence="8" type="ORF">KTQ36_09905</name>
</gene>
<keyword evidence="9" id="KW-1185">Reference proteome</keyword>
<dbReference type="CDD" id="cd02573">
    <property type="entry name" value="PseudoU_synth_EcTruB"/>
    <property type="match status" value="1"/>
</dbReference>
<dbReference type="Proteomes" id="UP000698028">
    <property type="component" value="Unassembled WGS sequence"/>
</dbReference>
<comment type="caution">
    <text evidence="8">The sequence shown here is derived from an EMBL/GenBank/DDBJ whole genome shotgun (WGS) entry which is preliminary data.</text>
</comment>
<comment type="function">
    <text evidence="5">Responsible for synthesis of pseudouridine from uracil-55 in the psi GC loop of transfer RNAs.</text>
</comment>
<comment type="similarity">
    <text evidence="2 5">Belongs to the pseudouridine synthase TruB family. Type 1 subfamily.</text>
</comment>
<dbReference type="Pfam" id="PF01509">
    <property type="entry name" value="TruB_N"/>
    <property type="match status" value="1"/>
</dbReference>
<dbReference type="InterPro" id="IPR002501">
    <property type="entry name" value="PsdUridine_synth_N"/>
</dbReference>